<gene>
    <name evidence="7" type="ORF">SAMN05421799_109142</name>
</gene>
<dbReference type="Proteomes" id="UP000186156">
    <property type="component" value="Unassembled WGS sequence"/>
</dbReference>
<dbReference type="OrthoDB" id="9805460at2"/>
<evidence type="ECO:0000256" key="2">
    <source>
        <dbReference type="ARBA" id="ARBA00023315"/>
    </source>
</evidence>
<dbReference type="PANTHER" id="PTHR42681:SF1">
    <property type="entry name" value="MALONYL-COA-ACYL CARRIER PROTEIN TRANSACYLASE, MITOCHONDRIAL"/>
    <property type="match status" value="1"/>
</dbReference>
<proteinExistence type="inferred from homology"/>
<dbReference type="InterPro" id="IPR016035">
    <property type="entry name" value="Acyl_Trfase/lysoPLipase"/>
</dbReference>
<dbReference type="SMART" id="SM00827">
    <property type="entry name" value="PKS_AT"/>
    <property type="match status" value="1"/>
</dbReference>
<evidence type="ECO:0000313" key="8">
    <source>
        <dbReference type="Proteomes" id="UP000186156"/>
    </source>
</evidence>
<sequence>MNVAFVFPGQGAQYVGMGRGIFDEYPVARSLLEEADDALGMKLSDVILEGPEDTLRLTYYTQPALLTVSVAVWRALVDRVDIQPTAVAGHSLGEYSALVAAKSLRFADAVKLVYQRGKLMDEAYPAGQGAMAAVLGLEEDALADVCKRASADTGEVVELANVNCPGQIVISGAKGAIERATALAKEAGARRVMPLNVSGPFHSSLMQPAAEALGRLLDETELADAETPVVANVDGHPRKMASDLRDALKKQLVMPVRFVDCVQSMKRLGVECLVELGPGTVLSGLVRKIDKALETAHAEDPATLDDVCSMLTRGGDARE</sequence>
<dbReference type="InterPro" id="IPR014043">
    <property type="entry name" value="Acyl_transferase_dom"/>
</dbReference>
<dbReference type="RefSeq" id="WP_076348108.1">
    <property type="nucleotide sequence ID" value="NZ_FTOO01000009.1"/>
</dbReference>
<feature type="domain" description="Malonyl-CoA:ACP transacylase (MAT)" evidence="6">
    <location>
        <begin position="6"/>
        <end position="315"/>
    </location>
</feature>
<keyword evidence="8" id="KW-1185">Reference proteome</keyword>
<dbReference type="Gene3D" id="3.40.366.10">
    <property type="entry name" value="Malonyl-Coenzyme A Acyl Carrier Protein, domain 2"/>
    <property type="match status" value="1"/>
</dbReference>
<dbReference type="STRING" id="252246.SAMN05421799_109142"/>
<keyword evidence="1 4" id="KW-0808">Transferase</keyword>
<dbReference type="SUPFAM" id="SSF52151">
    <property type="entry name" value="FabD/lysophospholipase-like"/>
    <property type="match status" value="1"/>
</dbReference>
<evidence type="ECO:0000256" key="3">
    <source>
        <dbReference type="ARBA" id="ARBA00048462"/>
    </source>
</evidence>
<reference evidence="8" key="1">
    <citation type="submission" date="2017-01" db="EMBL/GenBank/DDBJ databases">
        <authorList>
            <person name="Varghese N."/>
            <person name="Submissions S."/>
        </authorList>
    </citation>
    <scope>NUCLEOTIDE SEQUENCE [LARGE SCALE GENOMIC DNA]</scope>
    <source>
        <strain evidence="8">DSM 16176</strain>
    </source>
</reference>
<dbReference type="InterPro" id="IPR001227">
    <property type="entry name" value="Ac_transferase_dom_sf"/>
</dbReference>
<evidence type="ECO:0000256" key="1">
    <source>
        <dbReference type="ARBA" id="ARBA00022679"/>
    </source>
</evidence>
<dbReference type="SUPFAM" id="SSF55048">
    <property type="entry name" value="Probable ACP-binding domain of malonyl-CoA ACP transacylase"/>
    <property type="match status" value="1"/>
</dbReference>
<dbReference type="FunFam" id="3.30.70.250:FF:000001">
    <property type="entry name" value="Malonyl CoA-acyl carrier protein transacylase"/>
    <property type="match status" value="1"/>
</dbReference>
<dbReference type="EMBL" id="FTOO01000009">
    <property type="protein sequence ID" value="SIT01124.1"/>
    <property type="molecule type" value="Genomic_DNA"/>
</dbReference>
<dbReference type="InterPro" id="IPR050858">
    <property type="entry name" value="Mal-CoA-ACP_Trans/PKS_FabD"/>
</dbReference>
<dbReference type="GO" id="GO:0005829">
    <property type="term" value="C:cytosol"/>
    <property type="evidence" value="ECO:0007669"/>
    <property type="project" value="TreeGrafter"/>
</dbReference>
<dbReference type="PANTHER" id="PTHR42681">
    <property type="entry name" value="MALONYL-COA-ACYL CARRIER PROTEIN TRANSACYLASE, MITOCHONDRIAL"/>
    <property type="match status" value="1"/>
</dbReference>
<organism evidence="7 8">
    <name type="scientific">Alicyclobacillus vulcanalis</name>
    <dbReference type="NCBI Taxonomy" id="252246"/>
    <lineage>
        <taxon>Bacteria</taxon>
        <taxon>Bacillati</taxon>
        <taxon>Bacillota</taxon>
        <taxon>Bacilli</taxon>
        <taxon>Bacillales</taxon>
        <taxon>Alicyclobacillaceae</taxon>
        <taxon>Alicyclobacillus</taxon>
    </lineage>
</organism>
<dbReference type="GO" id="GO:0006633">
    <property type="term" value="P:fatty acid biosynthetic process"/>
    <property type="evidence" value="ECO:0007669"/>
    <property type="project" value="TreeGrafter"/>
</dbReference>
<dbReference type="Pfam" id="PF00698">
    <property type="entry name" value="Acyl_transf_1"/>
    <property type="match status" value="1"/>
</dbReference>
<keyword evidence="2 4" id="KW-0012">Acyltransferase</keyword>
<dbReference type="NCBIfam" id="TIGR00128">
    <property type="entry name" value="fabD"/>
    <property type="match status" value="1"/>
</dbReference>
<dbReference type="PIRSF" id="PIRSF000446">
    <property type="entry name" value="Mct"/>
    <property type="match status" value="1"/>
</dbReference>
<comment type="similarity">
    <text evidence="4">Belongs to the fabD family.</text>
</comment>
<dbReference type="Gene3D" id="3.30.70.250">
    <property type="entry name" value="Malonyl-CoA ACP transacylase, ACP-binding"/>
    <property type="match status" value="1"/>
</dbReference>
<accession>A0A1N7NS13</accession>
<feature type="active site" evidence="5">
    <location>
        <position position="202"/>
    </location>
</feature>
<dbReference type="EC" id="2.3.1.39" evidence="4"/>
<dbReference type="InterPro" id="IPR024925">
    <property type="entry name" value="Malonyl_CoA-ACP_transAc"/>
</dbReference>
<dbReference type="InterPro" id="IPR004410">
    <property type="entry name" value="Malonyl_CoA-ACP_transAc_FabD"/>
</dbReference>
<evidence type="ECO:0000256" key="5">
    <source>
        <dbReference type="PIRSR" id="PIRSR000446-1"/>
    </source>
</evidence>
<evidence type="ECO:0000259" key="6">
    <source>
        <dbReference type="SMART" id="SM00827"/>
    </source>
</evidence>
<name>A0A1N7NS13_9BACL</name>
<dbReference type="InterPro" id="IPR016036">
    <property type="entry name" value="Malonyl_transacylase_ACP-bd"/>
</dbReference>
<dbReference type="AlphaFoldDB" id="A0A1N7NS13"/>
<feature type="active site" evidence="5">
    <location>
        <position position="91"/>
    </location>
</feature>
<protein>
    <recommendedName>
        <fullName evidence="4">Malonyl CoA-acyl carrier protein transacylase</fullName>
        <ecNumber evidence="4">2.3.1.39</ecNumber>
    </recommendedName>
</protein>
<comment type="catalytic activity">
    <reaction evidence="3 4">
        <text>holo-[ACP] + malonyl-CoA = malonyl-[ACP] + CoA</text>
        <dbReference type="Rhea" id="RHEA:41792"/>
        <dbReference type="Rhea" id="RHEA-COMP:9623"/>
        <dbReference type="Rhea" id="RHEA-COMP:9685"/>
        <dbReference type="ChEBI" id="CHEBI:57287"/>
        <dbReference type="ChEBI" id="CHEBI:57384"/>
        <dbReference type="ChEBI" id="CHEBI:64479"/>
        <dbReference type="ChEBI" id="CHEBI:78449"/>
        <dbReference type="EC" id="2.3.1.39"/>
    </reaction>
</comment>
<evidence type="ECO:0000313" key="7">
    <source>
        <dbReference type="EMBL" id="SIT01124.1"/>
    </source>
</evidence>
<evidence type="ECO:0000256" key="4">
    <source>
        <dbReference type="PIRNR" id="PIRNR000446"/>
    </source>
</evidence>
<dbReference type="GO" id="GO:0004314">
    <property type="term" value="F:[acyl-carrier-protein] S-malonyltransferase activity"/>
    <property type="evidence" value="ECO:0007669"/>
    <property type="project" value="UniProtKB-EC"/>
</dbReference>